<dbReference type="OrthoDB" id="16820at2759"/>
<comment type="similarity">
    <text evidence="1">Belongs to the paxM FAD-dependent monooxygenase family.</text>
</comment>
<dbReference type="PANTHER" id="PTHR13789">
    <property type="entry name" value="MONOOXYGENASE"/>
    <property type="match status" value="1"/>
</dbReference>
<evidence type="ECO:0000256" key="1">
    <source>
        <dbReference type="ARBA" id="ARBA00007992"/>
    </source>
</evidence>
<dbReference type="Gene3D" id="3.50.50.60">
    <property type="entry name" value="FAD/NAD(P)-binding domain"/>
    <property type="match status" value="1"/>
</dbReference>
<evidence type="ECO:0000256" key="2">
    <source>
        <dbReference type="ARBA" id="ARBA00023002"/>
    </source>
</evidence>
<dbReference type="AlphaFoldDB" id="A0A9X0CB04"/>
<dbReference type="PANTHER" id="PTHR13789:SF236">
    <property type="entry name" value="MONOOXYGENASE, PUTATIVE (AFU_ORTHOLOGUE AFUA_6G12060)-RELATED"/>
    <property type="match status" value="1"/>
</dbReference>
<evidence type="ECO:0000313" key="4">
    <source>
        <dbReference type="EMBL" id="KAJ5515074.1"/>
    </source>
</evidence>
<dbReference type="GO" id="GO:0004497">
    <property type="term" value="F:monooxygenase activity"/>
    <property type="evidence" value="ECO:0007669"/>
    <property type="project" value="UniProtKB-KW"/>
</dbReference>
<dbReference type="SUPFAM" id="SSF51905">
    <property type="entry name" value="FAD/NAD(P)-binding domain"/>
    <property type="match status" value="1"/>
</dbReference>
<keyword evidence="3" id="KW-0503">Monooxygenase</keyword>
<gene>
    <name evidence="4" type="ORF">N7463_004626</name>
</gene>
<sequence length="262" mass="29406">MGTLGEQVQVIIVGLGIVGLAAAIECREKGHIVRAFEKSDILKPIGDNAPCKLRWGDGAVHNALRQWVLTSKAIYIHHTSGRQIMRQDFSVVCEQPNYLLPRSDLIRVMYDHTLTIGVEIILAVEVSDAHDDKQDASVVVILREGEVKRVHSDCVICSDAVHSKMRYARASAVQPISHRANEGWRSQDWDTYESDKQNIAPFPLEKWIYGHDSQAYAEKAIYQVARAVQEGEEYHATNFPDDLPKRLGILNSNSSSYSLTRL</sequence>
<dbReference type="EMBL" id="JAPWDS010000002">
    <property type="protein sequence ID" value="KAJ5515074.1"/>
    <property type="molecule type" value="Genomic_DNA"/>
</dbReference>
<accession>A0A9X0CB04</accession>
<evidence type="ECO:0000313" key="5">
    <source>
        <dbReference type="Proteomes" id="UP001149954"/>
    </source>
</evidence>
<keyword evidence="5" id="KW-1185">Reference proteome</keyword>
<comment type="caution">
    <text evidence="4">The sequence shown here is derived from an EMBL/GenBank/DDBJ whole genome shotgun (WGS) entry which is preliminary data.</text>
</comment>
<name>A0A9X0CB04_9EURO</name>
<protein>
    <submittedName>
        <fullName evidence="4">FAD/NAD(P)-binding domain-containing protein</fullName>
    </submittedName>
</protein>
<keyword evidence="2" id="KW-0560">Oxidoreductase</keyword>
<organism evidence="4 5">
    <name type="scientific">Penicillium fimorum</name>
    <dbReference type="NCBI Taxonomy" id="1882269"/>
    <lineage>
        <taxon>Eukaryota</taxon>
        <taxon>Fungi</taxon>
        <taxon>Dikarya</taxon>
        <taxon>Ascomycota</taxon>
        <taxon>Pezizomycotina</taxon>
        <taxon>Eurotiomycetes</taxon>
        <taxon>Eurotiomycetidae</taxon>
        <taxon>Eurotiales</taxon>
        <taxon>Aspergillaceae</taxon>
        <taxon>Penicillium</taxon>
    </lineage>
</organism>
<dbReference type="Proteomes" id="UP001149954">
    <property type="component" value="Unassembled WGS sequence"/>
</dbReference>
<dbReference type="InterPro" id="IPR050493">
    <property type="entry name" value="FAD-dep_Monooxygenase_BioMet"/>
</dbReference>
<dbReference type="Gene3D" id="3.30.9.30">
    <property type="match status" value="1"/>
</dbReference>
<proteinExistence type="inferred from homology"/>
<evidence type="ECO:0000256" key="3">
    <source>
        <dbReference type="ARBA" id="ARBA00023033"/>
    </source>
</evidence>
<reference evidence="4" key="2">
    <citation type="journal article" date="2023" name="IMA Fungus">
        <title>Comparative genomic study of the Penicillium genus elucidates a diverse pangenome and 15 lateral gene transfer events.</title>
        <authorList>
            <person name="Petersen C."/>
            <person name="Sorensen T."/>
            <person name="Nielsen M.R."/>
            <person name="Sondergaard T.E."/>
            <person name="Sorensen J.L."/>
            <person name="Fitzpatrick D.A."/>
            <person name="Frisvad J.C."/>
            <person name="Nielsen K.L."/>
        </authorList>
    </citation>
    <scope>NUCLEOTIDE SEQUENCE</scope>
    <source>
        <strain evidence="4">IBT 29495</strain>
    </source>
</reference>
<reference evidence="4" key="1">
    <citation type="submission" date="2022-12" db="EMBL/GenBank/DDBJ databases">
        <authorList>
            <person name="Petersen C."/>
        </authorList>
    </citation>
    <scope>NUCLEOTIDE SEQUENCE</scope>
    <source>
        <strain evidence="4">IBT 29495</strain>
    </source>
</reference>
<dbReference type="InterPro" id="IPR036188">
    <property type="entry name" value="FAD/NAD-bd_sf"/>
</dbReference>